<evidence type="ECO:0000313" key="1">
    <source>
        <dbReference type="EMBL" id="AQZ99587.1"/>
    </source>
</evidence>
<protein>
    <submittedName>
        <fullName evidence="1">Phage tail protein</fullName>
    </submittedName>
</protein>
<dbReference type="Proteomes" id="UP000242792">
    <property type="component" value="Chromosome"/>
</dbReference>
<dbReference type="RefSeq" id="WP_054066034.1">
    <property type="nucleotide sequence ID" value="NZ_CAUHBH010000034.1"/>
</dbReference>
<dbReference type="EMBL" id="CP020121">
    <property type="protein sequence ID" value="AQZ99587.1"/>
    <property type="molecule type" value="Genomic_DNA"/>
</dbReference>
<dbReference type="GeneID" id="83040887"/>
<evidence type="ECO:0000313" key="2">
    <source>
        <dbReference type="Proteomes" id="UP000242792"/>
    </source>
</evidence>
<dbReference type="InterPro" id="IPR008861">
    <property type="entry name" value="GpX-like"/>
</dbReference>
<organism evidence="1 2">
    <name type="scientific">Comamonas kerstersii</name>
    <dbReference type="NCBI Taxonomy" id="225992"/>
    <lineage>
        <taxon>Bacteria</taxon>
        <taxon>Pseudomonadati</taxon>
        <taxon>Pseudomonadota</taxon>
        <taxon>Betaproteobacteria</taxon>
        <taxon>Burkholderiales</taxon>
        <taxon>Comamonadaceae</taxon>
        <taxon>Comamonas</taxon>
    </lineage>
</organism>
<dbReference type="KEGG" id="cke:B5M06_16400"/>
<reference evidence="1 2" key="1">
    <citation type="submission" date="2017-03" db="EMBL/GenBank/DDBJ databases">
        <title>Rapid Whole Genome Sequencing of Comamonas kerstersii Causing Continuous ambulatory Peritoneal Dialysis-Associated Peritonitis.</title>
        <authorList>
            <person name="Zheng B."/>
        </authorList>
    </citation>
    <scope>NUCLEOTIDE SEQUENCE [LARGE SCALE GENOMIC DNA]</scope>
    <source>
        <strain evidence="1 2">8943</strain>
    </source>
</reference>
<accession>A0A1V0BI36</accession>
<dbReference type="AlphaFoldDB" id="A0A1V0BI36"/>
<dbReference type="Pfam" id="PF05489">
    <property type="entry name" value="Phage_tail_X"/>
    <property type="match status" value="1"/>
</dbReference>
<gene>
    <name evidence="1" type="ORF">B5M06_16400</name>
</gene>
<proteinExistence type="predicted"/>
<dbReference type="OrthoDB" id="8759063at2"/>
<sequence>MAAQHIRTQQNETVDALCWRYYGRTQGAVEAVLQANPGLARHGLLLPQGMLVLMPVLPTPPTQQLTQLWD</sequence>
<name>A0A1V0BI36_9BURK</name>